<reference evidence="3 4" key="1">
    <citation type="submission" date="2016-05" db="EMBL/GenBank/DDBJ databases">
        <title>Draft Genome Sequence of Algibacter sp. Strain SK-16 Isolated from the Surface Water of Aburatsubo Inlet.</title>
        <authorList>
            <person name="Wong S.-K."/>
            <person name="Yoshizawa S."/>
            <person name="Nakajima Y."/>
            <person name="Ogura Y."/>
            <person name="Tetsuya H."/>
            <person name="Hamasaki K."/>
        </authorList>
    </citation>
    <scope>NUCLEOTIDE SEQUENCE [LARGE SCALE GENOMIC DNA]</scope>
    <source>
        <strain evidence="3 4">SK-16</strain>
    </source>
</reference>
<sequence>MRASLCCGILCLMSFSMFSQDILGKWKTIDNETNKEKSIIEIYEKDGKVFGKIIEILNPKKKEALCRKCEGDEKDKPVLGLVLIKNMEKDGDYYNNGTIFNPENGKKYNCRLKLEEKNVLQVRGYISFLYATQYWKRIVD</sequence>
<keyword evidence="1" id="KW-0732">Signal</keyword>
<dbReference type="RefSeq" id="WP_069831380.1">
    <property type="nucleotide sequence ID" value="NZ_MDJD01000054.1"/>
</dbReference>
<dbReference type="PANTHER" id="PTHR36919">
    <property type="entry name" value="BLR1215 PROTEIN"/>
    <property type="match status" value="1"/>
</dbReference>
<comment type="caution">
    <text evidence="3">The sequence shown here is derived from an EMBL/GenBank/DDBJ whole genome shotgun (WGS) entry which is preliminary data.</text>
</comment>
<evidence type="ECO:0000313" key="3">
    <source>
        <dbReference type="EMBL" id="OEJ98696.1"/>
    </source>
</evidence>
<dbReference type="Pfam" id="PF09917">
    <property type="entry name" value="DUF2147"/>
    <property type="match status" value="1"/>
</dbReference>
<evidence type="ECO:0000259" key="2">
    <source>
        <dbReference type="Pfam" id="PF09917"/>
    </source>
</evidence>
<organism evidence="3 4">
    <name type="scientific">Flavivirga aquatica</name>
    <dbReference type="NCBI Taxonomy" id="1849968"/>
    <lineage>
        <taxon>Bacteria</taxon>
        <taxon>Pseudomonadati</taxon>
        <taxon>Bacteroidota</taxon>
        <taxon>Flavobacteriia</taxon>
        <taxon>Flavobacteriales</taxon>
        <taxon>Flavobacteriaceae</taxon>
        <taxon>Flavivirga</taxon>
    </lineage>
</organism>
<evidence type="ECO:0000313" key="4">
    <source>
        <dbReference type="Proteomes" id="UP000095713"/>
    </source>
</evidence>
<keyword evidence="4" id="KW-1185">Reference proteome</keyword>
<gene>
    <name evidence="3" type="ORF">A8C32_05725</name>
</gene>
<evidence type="ECO:0000256" key="1">
    <source>
        <dbReference type="SAM" id="SignalP"/>
    </source>
</evidence>
<dbReference type="Proteomes" id="UP000095713">
    <property type="component" value="Unassembled WGS sequence"/>
</dbReference>
<dbReference type="STRING" id="1849968.A8C32_05725"/>
<protein>
    <recommendedName>
        <fullName evidence="2">DUF2147 domain-containing protein</fullName>
    </recommendedName>
</protein>
<dbReference type="PANTHER" id="PTHR36919:SF3">
    <property type="entry name" value="BLL5882 PROTEIN"/>
    <property type="match status" value="1"/>
</dbReference>
<feature type="chain" id="PRO_5009185016" description="DUF2147 domain-containing protein" evidence="1">
    <location>
        <begin position="20"/>
        <end position="140"/>
    </location>
</feature>
<dbReference type="OrthoDB" id="9814399at2"/>
<feature type="domain" description="DUF2147" evidence="2">
    <location>
        <begin position="24"/>
        <end position="137"/>
    </location>
</feature>
<proteinExistence type="predicted"/>
<dbReference type="AlphaFoldDB" id="A0A1E5SHZ9"/>
<dbReference type="EMBL" id="MDJD01000054">
    <property type="protein sequence ID" value="OEJ98696.1"/>
    <property type="molecule type" value="Genomic_DNA"/>
</dbReference>
<accession>A0A1E5SHZ9</accession>
<feature type="signal peptide" evidence="1">
    <location>
        <begin position="1"/>
        <end position="19"/>
    </location>
</feature>
<dbReference type="Gene3D" id="2.40.128.520">
    <property type="match status" value="1"/>
</dbReference>
<dbReference type="InterPro" id="IPR019223">
    <property type="entry name" value="DUF2147"/>
</dbReference>
<name>A0A1E5SHZ9_9FLAO</name>